<dbReference type="Pfam" id="PF26017">
    <property type="entry name" value="BACK_BTBD8"/>
    <property type="match status" value="1"/>
</dbReference>
<dbReference type="Gene3D" id="3.30.710.10">
    <property type="entry name" value="Potassium Channel Kv1.1, Chain A"/>
    <property type="match status" value="1"/>
</dbReference>
<dbReference type="SMART" id="SM00225">
    <property type="entry name" value="BTB"/>
    <property type="match status" value="1"/>
</dbReference>
<dbReference type="EMBL" id="LNIX01000022">
    <property type="protein sequence ID" value="OXA43503.1"/>
    <property type="molecule type" value="Genomic_DNA"/>
</dbReference>
<dbReference type="Pfam" id="PF00651">
    <property type="entry name" value="BTB"/>
    <property type="match status" value="1"/>
</dbReference>
<dbReference type="PANTHER" id="PTHR22427:SF7">
    <property type="entry name" value="GH15728P"/>
    <property type="match status" value="1"/>
</dbReference>
<feature type="compositionally biased region" description="Low complexity" evidence="1">
    <location>
        <begin position="78"/>
        <end position="91"/>
    </location>
</feature>
<dbReference type="PROSITE" id="PS50097">
    <property type="entry name" value="BTB"/>
    <property type="match status" value="1"/>
</dbReference>
<gene>
    <name evidence="3" type="ORF">Fcan01_21800</name>
</gene>
<evidence type="ECO:0000313" key="3">
    <source>
        <dbReference type="EMBL" id="OXA43503.1"/>
    </source>
</evidence>
<comment type="caution">
    <text evidence="3">The sequence shown here is derived from an EMBL/GenBank/DDBJ whole genome shotgun (WGS) entry which is preliminary data.</text>
</comment>
<dbReference type="Proteomes" id="UP000198287">
    <property type="component" value="Unassembled WGS sequence"/>
</dbReference>
<feature type="compositionally biased region" description="Low complexity" evidence="1">
    <location>
        <begin position="935"/>
        <end position="950"/>
    </location>
</feature>
<sequence>MHRSFIDDNGNPFDDGDDDDLGRDDYFDPVKAVVAGVSREEEDEQMYPLPGGRRGQGDFSPPKYFINAAELSEEEFQQHQQQQNENQNSSQIPVLVKVGGESNNKLTSESGGGKKSSIIPRPRSRVPVSKSYPDIVQTTLNNDFKGFDERKPNSTGAAGVMASQDNNDVDVVADSLENLSVQPEVKVKKEMEAEEEEKVPIPPGGGGQALGGGIMASSAFMTESQMGGILGEKPPEAWVIDLNSLSLQSTDVLESQTRDRSESMSNSLVFFVNVGDDEGISGSVTSRMSGSGQEKKIFNMFVDIKEGDGNNATLKQHHQGQHRSQIPKKNSTGQGGIVNKAVFNVMETSTSSSASGKSTSAAGRKFPSPIFNHKTARQLARAEWEKEKEKLFFDSLDPQVISMQIAAQEAAALGDSTISNRSSLHVANVLDSSFSSSIISSMETQGEEVEICSGGACFKLQLDLTRMFQEGINTDVIISVNGKWIRAHKCILASRSQYFAAILSGHWVEKAGNTINLDGFSYSTVQFALYHIYSGTNEIPDTIDLLELATLTDLLGLEGLRENISQTFRVKFCHNFHRPCTGCITGVLECFPIAATYGMDDLHRKMIKWICKHFVRIWPTKGFASLGEDLKDKCLKYSVNHLSVDNILDHTLGCDQLTTTMPSLRWTETIFNLVNQLGDECVQFLGEHLSDVLQSEKFLQFGKGQAWNISRIEDTFLESMTLLRPDMACRTHTALERLIDLGTETIDDVEWSTSFVDFLKSLRSEVEKFLFANASKAVLSKGWEELGAGFRKKICASSFVGYDKFGNKVVKNSAVTGGQGTGTGQGKRSSGNSSSSKGGARDRPTSSATKVASVRPMRHRGREEEQEREVERAEVEPEVKKPVPTPRTVRTLSSLGRSESSSEASQRSSGVNAPTRAGTANTRASAPAAEKAFISSRRTSTSSPTTSRTPNRVLTPGASNKTLSTFPVAPERAVTPTGSKKIMSAMARNHALARQATKPPPSPPKKTFVTNSAKAAAVSKPILNRARTSSGMTPPPTTQHQQQAQQVVTSNNTTATNQRAISKPETGRLTTTTTFSARNSFSGVERPKTTPSGRGRTAATGNTRAIAEPISRRTAPQVTPSSRGISQTTNKRPVSSSTTSRGGGRVATTGRSTTSSASGPRSMPNQTVQDFRTFSESFQPDSLISSGGGGGMSRSTIVDTEGGDEGGKKTRTLAEIGRSSTFSKDEPTILGKMEGFGGCGQQDESGGDDGDYQYEDDYEEDEDY</sequence>
<evidence type="ECO:0000256" key="1">
    <source>
        <dbReference type="SAM" id="MobiDB-lite"/>
    </source>
</evidence>
<feature type="compositionally biased region" description="Acidic residues" evidence="1">
    <location>
        <begin position="1245"/>
        <end position="1264"/>
    </location>
</feature>
<keyword evidence="4" id="KW-1185">Reference proteome</keyword>
<dbReference type="OrthoDB" id="409642at2759"/>
<evidence type="ECO:0000313" key="4">
    <source>
        <dbReference type="Proteomes" id="UP000198287"/>
    </source>
</evidence>
<feature type="compositionally biased region" description="Polar residues" evidence="1">
    <location>
        <begin position="1163"/>
        <end position="1180"/>
    </location>
</feature>
<organism evidence="3 4">
    <name type="scientific">Folsomia candida</name>
    <name type="common">Springtail</name>
    <dbReference type="NCBI Taxonomy" id="158441"/>
    <lineage>
        <taxon>Eukaryota</taxon>
        <taxon>Metazoa</taxon>
        <taxon>Ecdysozoa</taxon>
        <taxon>Arthropoda</taxon>
        <taxon>Hexapoda</taxon>
        <taxon>Collembola</taxon>
        <taxon>Entomobryomorpha</taxon>
        <taxon>Isotomoidea</taxon>
        <taxon>Isotomidae</taxon>
        <taxon>Proisotominae</taxon>
        <taxon>Folsomia</taxon>
    </lineage>
</organism>
<dbReference type="CDD" id="cd18286">
    <property type="entry name" value="BTB2_POZ_BTBD8"/>
    <property type="match status" value="1"/>
</dbReference>
<accession>A0A226DEA7</accession>
<feature type="compositionally biased region" description="Low complexity" evidence="1">
    <location>
        <begin position="826"/>
        <end position="838"/>
    </location>
</feature>
<feature type="region of interest" description="Disordered" evidence="1">
    <location>
        <begin position="812"/>
        <end position="977"/>
    </location>
</feature>
<dbReference type="AlphaFoldDB" id="A0A226DEA7"/>
<feature type="compositionally biased region" description="Low complexity" evidence="1">
    <location>
        <begin position="1038"/>
        <end position="1054"/>
    </location>
</feature>
<feature type="compositionally biased region" description="Polar residues" evidence="1">
    <location>
        <begin position="1114"/>
        <end position="1131"/>
    </location>
</feature>
<protein>
    <submittedName>
        <fullName evidence="3">BTB/POZ domain-containing protein 8</fullName>
    </submittedName>
</protein>
<reference evidence="3 4" key="1">
    <citation type="submission" date="2015-12" db="EMBL/GenBank/DDBJ databases">
        <title>The genome of Folsomia candida.</title>
        <authorList>
            <person name="Faddeeva A."/>
            <person name="Derks M.F."/>
            <person name="Anvar Y."/>
            <person name="Smit S."/>
            <person name="Van Straalen N."/>
            <person name="Roelofs D."/>
        </authorList>
    </citation>
    <scope>NUCLEOTIDE SEQUENCE [LARGE SCALE GENOMIC DNA]</scope>
    <source>
        <strain evidence="3 4">VU population</strain>
        <tissue evidence="3">Whole body</tissue>
    </source>
</reference>
<feature type="compositionally biased region" description="Low complexity" evidence="1">
    <location>
        <begin position="1132"/>
        <end position="1162"/>
    </location>
</feature>
<feature type="domain" description="BTB" evidence="2">
    <location>
        <begin position="474"/>
        <end position="541"/>
    </location>
</feature>
<feature type="region of interest" description="Disordered" evidence="1">
    <location>
        <begin position="1"/>
        <end position="134"/>
    </location>
</feature>
<name>A0A226DEA7_FOLCA</name>
<feature type="compositionally biased region" description="Basic and acidic residues" evidence="1">
    <location>
        <begin position="861"/>
        <end position="881"/>
    </location>
</feature>
<dbReference type="SUPFAM" id="SSF54695">
    <property type="entry name" value="POZ domain"/>
    <property type="match status" value="1"/>
</dbReference>
<dbReference type="InterPro" id="IPR043225">
    <property type="entry name" value="BACK_BTBD8"/>
</dbReference>
<dbReference type="InterPro" id="IPR011333">
    <property type="entry name" value="SKP1/BTB/POZ_sf"/>
</dbReference>
<evidence type="ECO:0000259" key="2">
    <source>
        <dbReference type="PROSITE" id="PS50097"/>
    </source>
</evidence>
<proteinExistence type="predicted"/>
<dbReference type="CDD" id="cd18490">
    <property type="entry name" value="BACK_BTBD8"/>
    <property type="match status" value="1"/>
</dbReference>
<dbReference type="InterPro" id="IPR000210">
    <property type="entry name" value="BTB/POZ_dom"/>
</dbReference>
<feature type="compositionally biased region" description="Low complexity" evidence="1">
    <location>
        <begin position="886"/>
        <end position="910"/>
    </location>
</feature>
<feature type="region of interest" description="Disordered" evidence="1">
    <location>
        <begin position="1070"/>
        <end position="1264"/>
    </location>
</feature>
<dbReference type="PANTHER" id="PTHR22427">
    <property type="entry name" value="GH15728P"/>
    <property type="match status" value="1"/>
</dbReference>
<feature type="compositionally biased region" description="Polar residues" evidence="1">
    <location>
        <begin position="1070"/>
        <end position="1082"/>
    </location>
</feature>
<feature type="region of interest" description="Disordered" evidence="1">
    <location>
        <begin position="992"/>
        <end position="1058"/>
    </location>
</feature>